<evidence type="ECO:0000256" key="9">
    <source>
        <dbReference type="ARBA" id="ARBA00023004"/>
    </source>
</evidence>
<comment type="cofactor">
    <cofactor evidence="1">
        <name>heme</name>
        <dbReference type="ChEBI" id="CHEBI:30413"/>
    </cofactor>
</comment>
<dbReference type="GO" id="GO:0016020">
    <property type="term" value="C:membrane"/>
    <property type="evidence" value="ECO:0007669"/>
    <property type="project" value="UniProtKB-SubCell"/>
</dbReference>
<protein>
    <recommendedName>
        <fullName evidence="14">Cytochrome P450</fullName>
    </recommendedName>
</protein>
<dbReference type="Proteomes" id="UP000218811">
    <property type="component" value="Unassembled WGS sequence"/>
</dbReference>
<dbReference type="InterPro" id="IPR001128">
    <property type="entry name" value="Cyt_P450"/>
</dbReference>
<reference evidence="12 13" key="1">
    <citation type="journal article" date="2012" name="Science">
        <title>The Paleozoic origin of enzymatic lignin decomposition reconstructed from 31 fungal genomes.</title>
        <authorList>
            <person name="Floudas D."/>
            <person name="Binder M."/>
            <person name="Riley R."/>
            <person name="Barry K."/>
            <person name="Blanchette R.A."/>
            <person name="Henrissat B."/>
            <person name="Martinez A.T."/>
            <person name="Otillar R."/>
            <person name="Spatafora J.W."/>
            <person name="Yadav J.S."/>
            <person name="Aerts A."/>
            <person name="Benoit I."/>
            <person name="Boyd A."/>
            <person name="Carlson A."/>
            <person name="Copeland A."/>
            <person name="Coutinho P.M."/>
            <person name="de Vries R.P."/>
            <person name="Ferreira P."/>
            <person name="Findley K."/>
            <person name="Foster B."/>
            <person name="Gaskell J."/>
            <person name="Glotzer D."/>
            <person name="Gorecki P."/>
            <person name="Heitman J."/>
            <person name="Hesse C."/>
            <person name="Hori C."/>
            <person name="Igarashi K."/>
            <person name="Jurgens J.A."/>
            <person name="Kallen N."/>
            <person name="Kersten P."/>
            <person name="Kohler A."/>
            <person name="Kuees U."/>
            <person name="Kumar T.K.A."/>
            <person name="Kuo A."/>
            <person name="LaButti K."/>
            <person name="Larrondo L.F."/>
            <person name="Lindquist E."/>
            <person name="Ling A."/>
            <person name="Lombard V."/>
            <person name="Lucas S."/>
            <person name="Lundell T."/>
            <person name="Martin R."/>
            <person name="McLaughlin D.J."/>
            <person name="Morgenstern I."/>
            <person name="Morin E."/>
            <person name="Murat C."/>
            <person name="Nagy L.G."/>
            <person name="Nolan M."/>
            <person name="Ohm R.A."/>
            <person name="Patyshakuliyeva A."/>
            <person name="Rokas A."/>
            <person name="Ruiz-Duenas F.J."/>
            <person name="Sabat G."/>
            <person name="Salamov A."/>
            <person name="Samejima M."/>
            <person name="Schmutz J."/>
            <person name="Slot J.C."/>
            <person name="St John F."/>
            <person name="Stenlid J."/>
            <person name="Sun H."/>
            <person name="Sun S."/>
            <person name="Syed K."/>
            <person name="Tsang A."/>
            <person name="Wiebenga A."/>
            <person name="Young D."/>
            <person name="Pisabarro A."/>
            <person name="Eastwood D.C."/>
            <person name="Martin F."/>
            <person name="Cullen D."/>
            <person name="Grigoriev I.V."/>
            <person name="Hibbett D.S."/>
        </authorList>
    </citation>
    <scope>NUCLEOTIDE SEQUENCE [LARGE SCALE GENOMIC DNA]</scope>
    <source>
        <strain evidence="12 13">MD-104</strain>
    </source>
</reference>
<keyword evidence="8" id="KW-0560">Oxidoreductase</keyword>
<dbReference type="Pfam" id="PF00067">
    <property type="entry name" value="p450"/>
    <property type="match status" value="1"/>
</dbReference>
<dbReference type="PANTHER" id="PTHR46300:SF7">
    <property type="entry name" value="P450, PUTATIVE (EUROFUNG)-RELATED"/>
    <property type="match status" value="1"/>
</dbReference>
<dbReference type="SUPFAM" id="SSF48264">
    <property type="entry name" value="Cytochrome P450"/>
    <property type="match status" value="1"/>
</dbReference>
<comment type="subcellular location">
    <subcellularLocation>
        <location evidence="2">Membrane</location>
        <topology evidence="2">Single-pass membrane protein</topology>
    </subcellularLocation>
</comment>
<evidence type="ECO:0000256" key="3">
    <source>
        <dbReference type="ARBA" id="ARBA00010617"/>
    </source>
</evidence>
<keyword evidence="6" id="KW-0479">Metal-binding</keyword>
<keyword evidence="10" id="KW-0503">Monooxygenase</keyword>
<evidence type="ECO:0000256" key="1">
    <source>
        <dbReference type="ARBA" id="ARBA00001971"/>
    </source>
</evidence>
<dbReference type="GO" id="GO:0020037">
    <property type="term" value="F:heme binding"/>
    <property type="evidence" value="ECO:0007669"/>
    <property type="project" value="InterPro"/>
</dbReference>
<dbReference type="GO" id="GO:0005506">
    <property type="term" value="F:iron ion binding"/>
    <property type="evidence" value="ECO:0007669"/>
    <property type="project" value="InterPro"/>
</dbReference>
<evidence type="ECO:0000256" key="8">
    <source>
        <dbReference type="ARBA" id="ARBA00023002"/>
    </source>
</evidence>
<organism evidence="12 13">
    <name type="scientific">Wolfiporia cocos (strain MD-104)</name>
    <name type="common">Brown rot fungus</name>
    <dbReference type="NCBI Taxonomy" id="742152"/>
    <lineage>
        <taxon>Eukaryota</taxon>
        <taxon>Fungi</taxon>
        <taxon>Dikarya</taxon>
        <taxon>Basidiomycota</taxon>
        <taxon>Agaricomycotina</taxon>
        <taxon>Agaricomycetes</taxon>
        <taxon>Polyporales</taxon>
        <taxon>Phaeolaceae</taxon>
        <taxon>Wolfiporia</taxon>
    </lineage>
</organism>
<dbReference type="InterPro" id="IPR036396">
    <property type="entry name" value="Cyt_P450_sf"/>
</dbReference>
<name>A0A2H3JA18_WOLCO</name>
<sequence length="141" mass="16396">LSAFILTMVLNPEVLHEAQVEIDEVVSKERLPDFNDREKSLPYLECIIREVYQYSPPFPLGKFNMIRVEISTDVISGLIYHLISNDQYHGYHILQRTVAAPNMWSVPALYGTHNCHVHDKTNRAMSHNPQWYPNPEVFCLE</sequence>
<evidence type="ECO:0000256" key="6">
    <source>
        <dbReference type="ARBA" id="ARBA00022723"/>
    </source>
</evidence>
<comment type="similarity">
    <text evidence="3">Belongs to the cytochrome P450 family.</text>
</comment>
<dbReference type="InterPro" id="IPR050364">
    <property type="entry name" value="Cytochrome_P450_fung"/>
</dbReference>
<keyword evidence="7" id="KW-1133">Transmembrane helix</keyword>
<dbReference type="OrthoDB" id="2753961at2759"/>
<evidence type="ECO:0000256" key="5">
    <source>
        <dbReference type="ARBA" id="ARBA00022692"/>
    </source>
</evidence>
<evidence type="ECO:0000313" key="13">
    <source>
        <dbReference type="Proteomes" id="UP000218811"/>
    </source>
</evidence>
<dbReference type="STRING" id="742152.A0A2H3JA18"/>
<keyword evidence="5" id="KW-0812">Transmembrane</keyword>
<evidence type="ECO:0000256" key="4">
    <source>
        <dbReference type="ARBA" id="ARBA00022617"/>
    </source>
</evidence>
<evidence type="ECO:0000256" key="7">
    <source>
        <dbReference type="ARBA" id="ARBA00022989"/>
    </source>
</evidence>
<dbReference type="GO" id="GO:0004497">
    <property type="term" value="F:monooxygenase activity"/>
    <property type="evidence" value="ECO:0007669"/>
    <property type="project" value="UniProtKB-KW"/>
</dbReference>
<gene>
    <name evidence="12" type="ORF">WOLCODRAFT_66883</name>
</gene>
<dbReference type="Gene3D" id="1.10.630.10">
    <property type="entry name" value="Cytochrome P450"/>
    <property type="match status" value="1"/>
</dbReference>
<evidence type="ECO:0008006" key="14">
    <source>
        <dbReference type="Google" id="ProtNLM"/>
    </source>
</evidence>
<evidence type="ECO:0000256" key="11">
    <source>
        <dbReference type="ARBA" id="ARBA00023136"/>
    </source>
</evidence>
<feature type="non-terminal residue" evidence="12">
    <location>
        <position position="1"/>
    </location>
</feature>
<dbReference type="AlphaFoldDB" id="A0A2H3JA18"/>
<proteinExistence type="inferred from homology"/>
<evidence type="ECO:0000313" key="12">
    <source>
        <dbReference type="EMBL" id="PCH38761.1"/>
    </source>
</evidence>
<evidence type="ECO:0000256" key="10">
    <source>
        <dbReference type="ARBA" id="ARBA00023033"/>
    </source>
</evidence>
<accession>A0A2H3JA18</accession>
<keyword evidence="9" id="KW-0408">Iron</keyword>
<dbReference type="EMBL" id="KB467942">
    <property type="protein sequence ID" value="PCH38761.1"/>
    <property type="molecule type" value="Genomic_DNA"/>
</dbReference>
<evidence type="ECO:0000256" key="2">
    <source>
        <dbReference type="ARBA" id="ARBA00004167"/>
    </source>
</evidence>
<keyword evidence="13" id="KW-1185">Reference proteome</keyword>
<keyword evidence="4" id="KW-0349">Heme</keyword>
<keyword evidence="11" id="KW-0472">Membrane</keyword>
<dbReference type="GO" id="GO:0016705">
    <property type="term" value="F:oxidoreductase activity, acting on paired donors, with incorporation or reduction of molecular oxygen"/>
    <property type="evidence" value="ECO:0007669"/>
    <property type="project" value="InterPro"/>
</dbReference>
<dbReference type="PANTHER" id="PTHR46300">
    <property type="entry name" value="P450, PUTATIVE (EUROFUNG)-RELATED-RELATED"/>
    <property type="match status" value="1"/>
</dbReference>